<dbReference type="InterPro" id="IPR001387">
    <property type="entry name" value="Cro/C1-type_HTH"/>
</dbReference>
<dbReference type="Proteomes" id="UP001214441">
    <property type="component" value="Unassembled WGS sequence"/>
</dbReference>
<dbReference type="PROSITE" id="PS50943">
    <property type="entry name" value="HTH_CROC1"/>
    <property type="match status" value="1"/>
</dbReference>
<protein>
    <submittedName>
        <fullName evidence="2">Helix-turn-helix transcriptional regulator</fullName>
    </submittedName>
</protein>
<dbReference type="RefSeq" id="WP_274046159.1">
    <property type="nucleotide sequence ID" value="NZ_JANCPR020000018.1"/>
</dbReference>
<dbReference type="InterPro" id="IPR043917">
    <property type="entry name" value="DUF5753"/>
</dbReference>
<feature type="domain" description="HTH cro/C1-type" evidence="1">
    <location>
        <begin position="18"/>
        <end position="72"/>
    </location>
</feature>
<dbReference type="InterPro" id="IPR010982">
    <property type="entry name" value="Lambda_DNA-bd_dom_sf"/>
</dbReference>
<keyword evidence="3" id="KW-1185">Reference proteome</keyword>
<proteinExistence type="predicted"/>
<evidence type="ECO:0000313" key="3">
    <source>
        <dbReference type="Proteomes" id="UP001214441"/>
    </source>
</evidence>
<dbReference type="SUPFAM" id="SSF47413">
    <property type="entry name" value="lambda repressor-like DNA-binding domains"/>
    <property type="match status" value="1"/>
</dbReference>
<name>A0ABT6ZYI9_9ACTN</name>
<dbReference type="Gene3D" id="1.10.260.40">
    <property type="entry name" value="lambda repressor-like DNA-binding domains"/>
    <property type="match status" value="1"/>
</dbReference>
<comment type="caution">
    <text evidence="2">The sequence shown here is derived from an EMBL/GenBank/DDBJ whole genome shotgun (WGS) entry which is preliminary data.</text>
</comment>
<dbReference type="Pfam" id="PF19054">
    <property type="entry name" value="DUF5753"/>
    <property type="match status" value="1"/>
</dbReference>
<accession>A0ABT6ZYI9</accession>
<evidence type="ECO:0000259" key="1">
    <source>
        <dbReference type="PROSITE" id="PS50943"/>
    </source>
</evidence>
<sequence>MASNVNPTVRRRRLGQELRRLREQRGMTAEEVADRLLVSQSKISRLENGRRSISQRDVRDLCGVYEVEDRRIVDSLMQMAKESRQQGWWHAFGDIPYSVYIGLETDAASLRVYEPQVVPGLLQTRSYAEAVCMGALPEASAPEIEKRVQVRMRRQERVSDPRHPLRMWAVLDEAALRRAIGGRQVMVEQLEHLIALSQLPHLTIQVMPFALGAHPGVNGQYAILEFPDASDSSVVYLEGVTSDLYLEKPHDVQSYSVMYEHLRAGALNPDQTREFIENVTKEFARG</sequence>
<dbReference type="SMART" id="SM00530">
    <property type="entry name" value="HTH_XRE"/>
    <property type="match status" value="1"/>
</dbReference>
<dbReference type="EMBL" id="JANCPR020000018">
    <property type="protein sequence ID" value="MDJ1134134.1"/>
    <property type="molecule type" value="Genomic_DNA"/>
</dbReference>
<gene>
    <name evidence="2" type="ORF">NMN56_019585</name>
</gene>
<dbReference type="Pfam" id="PF13560">
    <property type="entry name" value="HTH_31"/>
    <property type="match status" value="1"/>
</dbReference>
<dbReference type="CDD" id="cd00093">
    <property type="entry name" value="HTH_XRE"/>
    <property type="match status" value="1"/>
</dbReference>
<evidence type="ECO:0000313" key="2">
    <source>
        <dbReference type="EMBL" id="MDJ1134134.1"/>
    </source>
</evidence>
<reference evidence="2 3" key="1">
    <citation type="submission" date="2023-05" db="EMBL/GenBank/DDBJ databases">
        <title>Streptantibioticus silvisoli sp. nov., acidotolerant actinomycetes 1 from pine litter.</title>
        <authorList>
            <person name="Swiecimska M."/>
            <person name="Golinska P."/>
            <person name="Sangal V."/>
            <person name="Wachnowicz B."/>
            <person name="Goodfellow M."/>
        </authorList>
    </citation>
    <scope>NUCLEOTIDE SEQUENCE [LARGE SCALE GENOMIC DNA]</scope>
    <source>
        <strain evidence="2 3">DSM 42109</strain>
    </source>
</reference>
<organism evidence="2 3">
    <name type="scientific">Streptomyces iconiensis</name>
    <dbReference type="NCBI Taxonomy" id="1384038"/>
    <lineage>
        <taxon>Bacteria</taxon>
        <taxon>Bacillati</taxon>
        <taxon>Actinomycetota</taxon>
        <taxon>Actinomycetes</taxon>
        <taxon>Kitasatosporales</taxon>
        <taxon>Streptomycetaceae</taxon>
        <taxon>Streptomyces</taxon>
    </lineage>
</organism>